<protein>
    <submittedName>
        <fullName evidence="1">Uncharacterized protein</fullName>
    </submittedName>
</protein>
<organism evidence="1 2">
    <name type="scientific">Crepidotus variabilis</name>
    <dbReference type="NCBI Taxonomy" id="179855"/>
    <lineage>
        <taxon>Eukaryota</taxon>
        <taxon>Fungi</taxon>
        <taxon>Dikarya</taxon>
        <taxon>Basidiomycota</taxon>
        <taxon>Agaricomycotina</taxon>
        <taxon>Agaricomycetes</taxon>
        <taxon>Agaricomycetidae</taxon>
        <taxon>Agaricales</taxon>
        <taxon>Agaricineae</taxon>
        <taxon>Crepidotaceae</taxon>
        <taxon>Crepidotus</taxon>
    </lineage>
</organism>
<dbReference type="EMBL" id="MU157853">
    <property type="protein sequence ID" value="KAF9528410.1"/>
    <property type="molecule type" value="Genomic_DNA"/>
</dbReference>
<evidence type="ECO:0000313" key="1">
    <source>
        <dbReference type="EMBL" id="KAF9528410.1"/>
    </source>
</evidence>
<comment type="caution">
    <text evidence="1">The sequence shown here is derived from an EMBL/GenBank/DDBJ whole genome shotgun (WGS) entry which is preliminary data.</text>
</comment>
<evidence type="ECO:0000313" key="2">
    <source>
        <dbReference type="Proteomes" id="UP000807306"/>
    </source>
</evidence>
<reference evidence="1" key="1">
    <citation type="submission" date="2020-11" db="EMBL/GenBank/DDBJ databases">
        <authorList>
            <consortium name="DOE Joint Genome Institute"/>
            <person name="Ahrendt S."/>
            <person name="Riley R."/>
            <person name="Andreopoulos W."/>
            <person name="Labutti K."/>
            <person name="Pangilinan J."/>
            <person name="Ruiz-Duenas F.J."/>
            <person name="Barrasa J.M."/>
            <person name="Sanchez-Garcia M."/>
            <person name="Camarero S."/>
            <person name="Miyauchi S."/>
            <person name="Serrano A."/>
            <person name="Linde D."/>
            <person name="Babiker R."/>
            <person name="Drula E."/>
            <person name="Ayuso-Fernandez I."/>
            <person name="Pacheco R."/>
            <person name="Padilla G."/>
            <person name="Ferreira P."/>
            <person name="Barriuso J."/>
            <person name="Kellner H."/>
            <person name="Castanera R."/>
            <person name="Alfaro M."/>
            <person name="Ramirez L."/>
            <person name="Pisabarro A.G."/>
            <person name="Kuo A."/>
            <person name="Tritt A."/>
            <person name="Lipzen A."/>
            <person name="He G."/>
            <person name="Yan M."/>
            <person name="Ng V."/>
            <person name="Cullen D."/>
            <person name="Martin F."/>
            <person name="Rosso M.-N."/>
            <person name="Henrissat B."/>
            <person name="Hibbett D."/>
            <person name="Martinez A.T."/>
            <person name="Grigoriev I.V."/>
        </authorList>
    </citation>
    <scope>NUCLEOTIDE SEQUENCE</scope>
    <source>
        <strain evidence="1">CBS 506.95</strain>
    </source>
</reference>
<accession>A0A9P6JQA8</accession>
<sequence>MLYPILILLSRLQSDIKGALSIPNQSGFPHHSSYISKSAMHFLSTLLLALLATSFAAISLAANPPVRTIVSQINNDITSIGRTLTFVDGYIKSFDSSNTTSLETKNIYSFLFEILDDTQNAYTSVHLHNLTDDQRDFTGPEAQLLSGTTDGLVSAFTGIYSGLVEKKDQLKAVGLNCSPENLVTEYRSILVPTRTSTGQLYDLITLLSPKPTKQHFTDLSKTFASELDTAVNAYTE</sequence>
<name>A0A9P6JQA8_9AGAR</name>
<dbReference type="AlphaFoldDB" id="A0A9P6JQA8"/>
<gene>
    <name evidence="1" type="ORF">CPB83DRAFT_854557</name>
</gene>
<proteinExistence type="predicted"/>
<dbReference type="Proteomes" id="UP000807306">
    <property type="component" value="Unassembled WGS sequence"/>
</dbReference>
<keyword evidence="2" id="KW-1185">Reference proteome</keyword>